<dbReference type="Pfam" id="PF08757">
    <property type="entry name" value="CotH"/>
    <property type="match status" value="1"/>
</dbReference>
<dbReference type="Gene3D" id="2.60.40.1260">
    <property type="entry name" value="Lamin Tail domain"/>
    <property type="match status" value="1"/>
</dbReference>
<gene>
    <name evidence="2" type="ORF">H9945_05770</name>
</gene>
<accession>A0A9D2M699</accession>
<dbReference type="EMBL" id="DWYG01000092">
    <property type="protein sequence ID" value="HJB41992.1"/>
    <property type="molecule type" value="Genomic_DNA"/>
</dbReference>
<dbReference type="Proteomes" id="UP000886803">
    <property type="component" value="Unassembled WGS sequence"/>
</dbReference>
<evidence type="ECO:0000259" key="1">
    <source>
        <dbReference type="PROSITE" id="PS51841"/>
    </source>
</evidence>
<reference evidence="2" key="1">
    <citation type="journal article" date="2021" name="PeerJ">
        <title>Extensive microbial diversity within the chicken gut microbiome revealed by metagenomics and culture.</title>
        <authorList>
            <person name="Gilroy R."/>
            <person name="Ravi A."/>
            <person name="Getino M."/>
            <person name="Pursley I."/>
            <person name="Horton D.L."/>
            <person name="Alikhan N.F."/>
            <person name="Baker D."/>
            <person name="Gharbi K."/>
            <person name="Hall N."/>
            <person name="Watson M."/>
            <person name="Adriaenssens E.M."/>
            <person name="Foster-Nyarko E."/>
            <person name="Jarju S."/>
            <person name="Secka A."/>
            <person name="Antonio M."/>
            <person name="Oren A."/>
            <person name="Chaudhuri R.R."/>
            <person name="La Ragione R."/>
            <person name="Hildebrand F."/>
            <person name="Pallen M.J."/>
        </authorList>
    </citation>
    <scope>NUCLEOTIDE SEQUENCE</scope>
    <source>
        <strain evidence="2">ChiBcec8-13705</strain>
    </source>
</reference>
<dbReference type="Pfam" id="PF13290">
    <property type="entry name" value="CHB_HEX_C_1"/>
    <property type="match status" value="1"/>
</dbReference>
<keyword evidence="2" id="KW-0808">Transferase</keyword>
<dbReference type="InterPro" id="IPR001322">
    <property type="entry name" value="Lamin_tail_dom"/>
</dbReference>
<name>A0A9D2M699_9FIRM</name>
<evidence type="ECO:0000313" key="2">
    <source>
        <dbReference type="EMBL" id="HJB41992.1"/>
    </source>
</evidence>
<dbReference type="InterPro" id="IPR036415">
    <property type="entry name" value="Lamin_tail_dom_sf"/>
</dbReference>
<dbReference type="InterPro" id="IPR014867">
    <property type="entry name" value="Spore_coat_CotH_CotH2/3/7"/>
</dbReference>
<evidence type="ECO:0000313" key="3">
    <source>
        <dbReference type="Proteomes" id="UP000886803"/>
    </source>
</evidence>
<proteinExistence type="predicted"/>
<dbReference type="AlphaFoldDB" id="A0A9D2M699"/>
<dbReference type="SUPFAM" id="SSF74853">
    <property type="entry name" value="Lamin A/C globular tail domain"/>
    <property type="match status" value="1"/>
</dbReference>
<dbReference type="GO" id="GO:0016301">
    <property type="term" value="F:kinase activity"/>
    <property type="evidence" value="ECO:0007669"/>
    <property type="project" value="UniProtKB-KW"/>
</dbReference>
<keyword evidence="2" id="KW-0418">Kinase</keyword>
<organism evidence="2 3">
    <name type="scientific">Candidatus Gemmiger avicola</name>
    <dbReference type="NCBI Taxonomy" id="2838605"/>
    <lineage>
        <taxon>Bacteria</taxon>
        <taxon>Bacillati</taxon>
        <taxon>Bacillota</taxon>
        <taxon>Clostridia</taxon>
        <taxon>Eubacteriales</taxon>
        <taxon>Gemmiger</taxon>
    </lineage>
</organism>
<sequence>MSRHRLLPVVLPLSLLAAAALTGAALLRQDLAGLDGYAGRTVLINEVCAKNLTGLTDGDGQTPDWIELLNTTGQDVDLSGWGLSDDPDDPYKWTFPEGTVLSGGANNILLLYADGADGLDADGALHTGFRLGRRGETLVLTTPEGTAVDTLDFPAQEYDLSYGYLAGSGSEVGVLAAPTPGAVNSTAFLQPSDETADLPAVTFSAGAGFYQDALELTLSCTDAGAAIVYTLDGSLPTGSSTLYTGPITLTPRSGEANRYASLPTVLHGGWLANYAYSYAPEPVAKATTVTARAYKDGKLGEAVTVATYWVGIAPYSLPVVSVTADADDLFGAAGIYMPGQTYYTLHKYGDTSATGNYSGRETADVRVQILETDGTVQTAAEGTVRVSGGWSRSGVQLKNLHTKLKDGAQTDLLAAAPGGENLSTVVLRGSGNGTAYQSLHQDAFLNNYLYDLDVGTQWNEPVILFLEDEYWGVYTVRESKNEDFYARHYGLEEDELICPGTSDEETAQPEKIAFGLGVDALDATTAEGMAWVEANVDVDEYIRYVIAQMYTYNSDGMYNGGNNSILWKSAVLDPDTPYADGRWRFLLNDLDSTLYDVEVDPFAYLLENDFSFAARETAPWYSVVDNLFQKLWQNADFRARFAEEFRREMATVYAPDSILPAFEAWVARLAPEIPQDLARQKVETTWLAPLARALGVEVEPGGITETEWDQNVEKVRDYFARRADIMLSYLDTYLKEADTI</sequence>
<feature type="domain" description="LTD" evidence="1">
    <location>
        <begin position="39"/>
        <end position="155"/>
    </location>
</feature>
<dbReference type="Pfam" id="PF00932">
    <property type="entry name" value="LTD"/>
    <property type="match status" value="1"/>
</dbReference>
<comment type="caution">
    <text evidence="2">The sequence shown here is derived from an EMBL/GenBank/DDBJ whole genome shotgun (WGS) entry which is preliminary data.</text>
</comment>
<dbReference type="InterPro" id="IPR059177">
    <property type="entry name" value="GH29D-like_dom"/>
</dbReference>
<dbReference type="PROSITE" id="PS51841">
    <property type="entry name" value="LTD"/>
    <property type="match status" value="1"/>
</dbReference>
<reference evidence="2" key="2">
    <citation type="submission" date="2021-04" db="EMBL/GenBank/DDBJ databases">
        <authorList>
            <person name="Gilroy R."/>
        </authorList>
    </citation>
    <scope>NUCLEOTIDE SEQUENCE</scope>
    <source>
        <strain evidence="2">ChiBcec8-13705</strain>
    </source>
</reference>
<protein>
    <submittedName>
        <fullName evidence="2">CotH kinase family protein</fullName>
    </submittedName>
</protein>